<dbReference type="InterPro" id="IPR011701">
    <property type="entry name" value="MFS"/>
</dbReference>
<keyword evidence="9" id="KW-1185">Reference proteome</keyword>
<reference evidence="8" key="1">
    <citation type="submission" date="2020-10" db="EMBL/GenBank/DDBJ databases">
        <title>Taxonomic study of unclassified bacteria belonging to the class Ktedonobacteria.</title>
        <authorList>
            <person name="Yabe S."/>
            <person name="Wang C.M."/>
            <person name="Zheng Y."/>
            <person name="Sakai Y."/>
            <person name="Cavaletti L."/>
            <person name="Monciardini P."/>
            <person name="Donadio S."/>
        </authorList>
    </citation>
    <scope>NUCLEOTIDE SEQUENCE</scope>
    <source>
        <strain evidence="8">ID150040</strain>
    </source>
</reference>
<feature type="transmembrane region" description="Helical" evidence="6">
    <location>
        <begin position="160"/>
        <end position="179"/>
    </location>
</feature>
<evidence type="ECO:0000313" key="8">
    <source>
        <dbReference type="EMBL" id="GHO90292.1"/>
    </source>
</evidence>
<dbReference type="AlphaFoldDB" id="A0A8J3MXX3"/>
<evidence type="ECO:0000256" key="4">
    <source>
        <dbReference type="ARBA" id="ARBA00022989"/>
    </source>
</evidence>
<gene>
    <name evidence="8" type="ORF">KSF_003400</name>
</gene>
<feature type="transmembrane region" description="Helical" evidence="6">
    <location>
        <begin position="39"/>
        <end position="61"/>
    </location>
</feature>
<protein>
    <recommendedName>
        <fullName evidence="7">Major facilitator superfamily (MFS) profile domain-containing protein</fullName>
    </recommendedName>
</protein>
<name>A0A8J3MXX3_9CHLR</name>
<evidence type="ECO:0000313" key="9">
    <source>
        <dbReference type="Proteomes" id="UP000597444"/>
    </source>
</evidence>
<keyword evidence="3 6" id="KW-0812">Transmembrane</keyword>
<dbReference type="PANTHER" id="PTHR23505">
    <property type="entry name" value="SPINSTER"/>
    <property type="match status" value="1"/>
</dbReference>
<feature type="transmembrane region" description="Helical" evidence="6">
    <location>
        <begin position="191"/>
        <end position="212"/>
    </location>
</feature>
<dbReference type="EMBL" id="BNJK01000001">
    <property type="protein sequence ID" value="GHO90292.1"/>
    <property type="molecule type" value="Genomic_DNA"/>
</dbReference>
<organism evidence="8 9">
    <name type="scientific">Reticulibacter mediterranei</name>
    <dbReference type="NCBI Taxonomy" id="2778369"/>
    <lineage>
        <taxon>Bacteria</taxon>
        <taxon>Bacillati</taxon>
        <taxon>Chloroflexota</taxon>
        <taxon>Ktedonobacteria</taxon>
        <taxon>Ktedonobacterales</taxon>
        <taxon>Reticulibacteraceae</taxon>
        <taxon>Reticulibacter</taxon>
    </lineage>
</organism>
<accession>A0A8J3MXX3</accession>
<comment type="caution">
    <text evidence="8">The sequence shown here is derived from an EMBL/GenBank/DDBJ whole genome shotgun (WGS) entry which is preliminary data.</text>
</comment>
<dbReference type="InterPro" id="IPR020846">
    <property type="entry name" value="MFS_dom"/>
</dbReference>
<proteinExistence type="predicted"/>
<feature type="transmembrane region" description="Helical" evidence="6">
    <location>
        <begin position="344"/>
        <end position="364"/>
    </location>
</feature>
<dbReference type="Proteomes" id="UP000597444">
    <property type="component" value="Unassembled WGS sequence"/>
</dbReference>
<dbReference type="PANTHER" id="PTHR23505:SF52">
    <property type="entry name" value="MAJOR FACILITATOR SUPERFAMILY PROTEIN"/>
    <property type="match status" value="1"/>
</dbReference>
<dbReference type="InterPro" id="IPR044770">
    <property type="entry name" value="MFS_spinster-like"/>
</dbReference>
<keyword evidence="4 6" id="KW-1133">Transmembrane helix</keyword>
<comment type="subcellular location">
    <subcellularLocation>
        <location evidence="1">Cell membrane</location>
        <topology evidence="1">Multi-pass membrane protein</topology>
    </subcellularLocation>
</comment>
<feature type="domain" description="Major facilitator superfamily (MFS) profile" evidence="7">
    <location>
        <begin position="36"/>
        <end position="437"/>
    </location>
</feature>
<dbReference type="Pfam" id="PF07690">
    <property type="entry name" value="MFS_1"/>
    <property type="match status" value="1"/>
</dbReference>
<feature type="transmembrane region" description="Helical" evidence="6">
    <location>
        <begin position="412"/>
        <end position="433"/>
    </location>
</feature>
<dbReference type="RefSeq" id="WP_220201264.1">
    <property type="nucleotide sequence ID" value="NZ_BNJK01000001.1"/>
</dbReference>
<evidence type="ECO:0000256" key="3">
    <source>
        <dbReference type="ARBA" id="ARBA00022692"/>
    </source>
</evidence>
<dbReference type="SUPFAM" id="SSF103473">
    <property type="entry name" value="MFS general substrate transporter"/>
    <property type="match status" value="1"/>
</dbReference>
<dbReference type="PROSITE" id="PS50850">
    <property type="entry name" value="MFS"/>
    <property type="match status" value="1"/>
</dbReference>
<dbReference type="InterPro" id="IPR036259">
    <property type="entry name" value="MFS_trans_sf"/>
</dbReference>
<feature type="transmembrane region" description="Helical" evidence="6">
    <location>
        <begin position="286"/>
        <end position="307"/>
    </location>
</feature>
<sequence length="456" mass="49231">MSDRIIDGVDNSNRVAFTPALASEISVVPVKRRWLSNTILTFALFADNNESGIVSTLFVLISKDLGLGLAALGILTALGKIIAAIFGPLWTLLARRYNRKAIIAGTSIIFGLWTAAMGFSQNFTQYLILFIIATIGTVAAQPIITEMVGDLFVDTERGRATGFMYGVLGLAGSLTTPLLGQLANIPHGWKVGYYIVGAMMGLAGLLILVSVYDPGRGASESAIERAMTRHTGVSALKWSEVKQLFTIPSYILMLVSRMLSGHLLLQSFGVVYLITVLHYTTAQATLIYGTGFLGYVAGNFVGGFLVDQLGKVSQRRGRVVLLQLAQTLFALVAFGFLLLNGGSIGLLIAFFSALFFLQGVNPSINRPIVYSVVPPALRGAAFAVMISIVESATWAIYNLFAGFLGQQFGLRPVFFGVLVVVMLVNAAVIFFLYRTYWPDVQKVQAPQEEQASREGA</sequence>
<dbReference type="Gene3D" id="1.20.1250.20">
    <property type="entry name" value="MFS general substrate transporter like domains"/>
    <property type="match status" value="1"/>
</dbReference>
<keyword evidence="2" id="KW-0813">Transport</keyword>
<evidence type="ECO:0000256" key="6">
    <source>
        <dbReference type="SAM" id="Phobius"/>
    </source>
</evidence>
<feature type="transmembrane region" description="Helical" evidence="6">
    <location>
        <begin position="126"/>
        <end position="148"/>
    </location>
</feature>
<dbReference type="GO" id="GO:0022857">
    <property type="term" value="F:transmembrane transporter activity"/>
    <property type="evidence" value="ECO:0007669"/>
    <property type="project" value="InterPro"/>
</dbReference>
<evidence type="ECO:0000256" key="5">
    <source>
        <dbReference type="ARBA" id="ARBA00023136"/>
    </source>
</evidence>
<feature type="transmembrane region" description="Helical" evidence="6">
    <location>
        <begin position="319"/>
        <end position="338"/>
    </location>
</feature>
<keyword evidence="5 6" id="KW-0472">Membrane</keyword>
<feature type="transmembrane region" description="Helical" evidence="6">
    <location>
        <begin position="263"/>
        <end position="280"/>
    </location>
</feature>
<evidence type="ECO:0000256" key="1">
    <source>
        <dbReference type="ARBA" id="ARBA00004651"/>
    </source>
</evidence>
<feature type="transmembrane region" description="Helical" evidence="6">
    <location>
        <begin position="101"/>
        <end position="120"/>
    </location>
</feature>
<feature type="transmembrane region" description="Helical" evidence="6">
    <location>
        <begin position="67"/>
        <end position="89"/>
    </location>
</feature>
<dbReference type="GO" id="GO:0005886">
    <property type="term" value="C:plasma membrane"/>
    <property type="evidence" value="ECO:0007669"/>
    <property type="project" value="UniProtKB-SubCell"/>
</dbReference>
<evidence type="ECO:0000256" key="2">
    <source>
        <dbReference type="ARBA" id="ARBA00022448"/>
    </source>
</evidence>
<evidence type="ECO:0000259" key="7">
    <source>
        <dbReference type="PROSITE" id="PS50850"/>
    </source>
</evidence>
<feature type="transmembrane region" description="Helical" evidence="6">
    <location>
        <begin position="376"/>
        <end position="400"/>
    </location>
</feature>